<protein>
    <submittedName>
        <fullName evidence="1">Uncharacterized protein</fullName>
    </submittedName>
</protein>
<gene>
    <name evidence="1" type="ORF">MIAR_03300</name>
</gene>
<reference evidence="1" key="1">
    <citation type="submission" date="2022-08" db="EMBL/GenBank/DDBJ databases">
        <title>Draft genome sequence of Microbacterium arabinogalactanolyticum JCM 9171.</title>
        <authorList>
            <person name="Fujita K."/>
            <person name="Ishiwata A."/>
            <person name="Fushinobu S."/>
        </authorList>
    </citation>
    <scope>NUCLEOTIDE SEQUENCE</scope>
    <source>
        <strain evidence="1">JCM 9171</strain>
    </source>
</reference>
<evidence type="ECO:0000313" key="1">
    <source>
        <dbReference type="EMBL" id="GLC83742.1"/>
    </source>
</evidence>
<organism evidence="1 2">
    <name type="scientific">Microbacterium arabinogalactanolyticum</name>
    <dbReference type="NCBI Taxonomy" id="69365"/>
    <lineage>
        <taxon>Bacteria</taxon>
        <taxon>Bacillati</taxon>
        <taxon>Actinomycetota</taxon>
        <taxon>Actinomycetes</taxon>
        <taxon>Micrococcales</taxon>
        <taxon>Microbacteriaceae</taxon>
        <taxon>Microbacterium</taxon>
    </lineage>
</organism>
<proteinExistence type="predicted"/>
<dbReference type="Proteomes" id="UP001165068">
    <property type="component" value="Unassembled WGS sequence"/>
</dbReference>
<keyword evidence="2" id="KW-1185">Reference proteome</keyword>
<sequence length="135" mass="13695">MKPPREAPSGPEVMKARSAAGSVPGTVPMITLDACCARLILATAACAGSRVGVGVGDGVDAAVREADTSGDVVDGAQPTRAITASAAIAVPQADLRMRPRYAMTLTVSRAARLRCTPLAAVRPARFAPMVLAEGP</sequence>
<comment type="caution">
    <text evidence="1">The sequence shown here is derived from an EMBL/GenBank/DDBJ whole genome shotgun (WGS) entry which is preliminary data.</text>
</comment>
<name>A0ABQ5NDX5_9MICO</name>
<dbReference type="EMBL" id="BRZC01000002">
    <property type="protein sequence ID" value="GLC83742.1"/>
    <property type="molecule type" value="Genomic_DNA"/>
</dbReference>
<accession>A0ABQ5NDX5</accession>
<evidence type="ECO:0000313" key="2">
    <source>
        <dbReference type="Proteomes" id="UP001165068"/>
    </source>
</evidence>